<dbReference type="STRING" id="1798382.A3D77_04560"/>
<keyword evidence="3" id="KW-0808">Transferase</keyword>
<feature type="transmembrane region" description="Helical" evidence="4">
    <location>
        <begin position="245"/>
        <end position="264"/>
    </location>
</feature>
<dbReference type="SUPFAM" id="SSF53448">
    <property type="entry name" value="Nucleotide-diphospho-sugar transferases"/>
    <property type="match status" value="1"/>
</dbReference>
<dbReference type="Proteomes" id="UP000176923">
    <property type="component" value="Unassembled WGS sequence"/>
</dbReference>
<evidence type="ECO:0000256" key="2">
    <source>
        <dbReference type="ARBA" id="ARBA00022676"/>
    </source>
</evidence>
<evidence type="ECO:0000259" key="5">
    <source>
        <dbReference type="Pfam" id="PF00535"/>
    </source>
</evidence>
<comment type="similarity">
    <text evidence="1">Belongs to the glycosyltransferase 2 family.</text>
</comment>
<reference evidence="6 7" key="1">
    <citation type="journal article" date="2016" name="Nat. Commun.">
        <title>Thousands of microbial genomes shed light on interconnected biogeochemical processes in an aquifer system.</title>
        <authorList>
            <person name="Anantharaman K."/>
            <person name="Brown C.T."/>
            <person name="Hug L.A."/>
            <person name="Sharon I."/>
            <person name="Castelle C.J."/>
            <person name="Probst A.J."/>
            <person name="Thomas B.C."/>
            <person name="Singh A."/>
            <person name="Wilkins M.J."/>
            <person name="Karaoz U."/>
            <person name="Brodie E.L."/>
            <person name="Williams K.H."/>
            <person name="Hubbard S.S."/>
            <person name="Banfield J.F."/>
        </authorList>
    </citation>
    <scope>NUCLEOTIDE SEQUENCE [LARGE SCALE GENOMIC DNA]</scope>
</reference>
<dbReference type="PANTHER" id="PTHR43630:SF1">
    <property type="entry name" value="POLY-BETA-1,6-N-ACETYL-D-GLUCOSAMINE SYNTHASE"/>
    <property type="match status" value="1"/>
</dbReference>
<protein>
    <recommendedName>
        <fullName evidence="5">Glycosyltransferase 2-like domain-containing protein</fullName>
    </recommendedName>
</protein>
<evidence type="ECO:0000256" key="1">
    <source>
        <dbReference type="ARBA" id="ARBA00006739"/>
    </source>
</evidence>
<dbReference type="PANTHER" id="PTHR43630">
    <property type="entry name" value="POLY-BETA-1,6-N-ACETYL-D-GLUCOSAMINE SYNTHASE"/>
    <property type="match status" value="1"/>
</dbReference>
<dbReference type="AlphaFoldDB" id="A0A1F5ZJT3"/>
<keyword evidence="4" id="KW-0472">Membrane</keyword>
<organism evidence="6 7">
    <name type="scientific">Candidatus Gottesmanbacteria bacterium RIFCSPHIGHO2_02_FULL_39_11</name>
    <dbReference type="NCBI Taxonomy" id="1798382"/>
    <lineage>
        <taxon>Bacteria</taxon>
        <taxon>Candidatus Gottesmaniibacteriota</taxon>
    </lineage>
</organism>
<evidence type="ECO:0000256" key="4">
    <source>
        <dbReference type="SAM" id="Phobius"/>
    </source>
</evidence>
<evidence type="ECO:0000256" key="3">
    <source>
        <dbReference type="ARBA" id="ARBA00022679"/>
    </source>
</evidence>
<dbReference type="EMBL" id="MFJL01000044">
    <property type="protein sequence ID" value="OGG12584.1"/>
    <property type="molecule type" value="Genomic_DNA"/>
</dbReference>
<evidence type="ECO:0000313" key="7">
    <source>
        <dbReference type="Proteomes" id="UP000176923"/>
    </source>
</evidence>
<dbReference type="InterPro" id="IPR001173">
    <property type="entry name" value="Glyco_trans_2-like"/>
</dbReference>
<evidence type="ECO:0000313" key="6">
    <source>
        <dbReference type="EMBL" id="OGG12584.1"/>
    </source>
</evidence>
<keyword evidence="2" id="KW-0328">Glycosyltransferase</keyword>
<dbReference type="InterPro" id="IPR029044">
    <property type="entry name" value="Nucleotide-diphossugar_trans"/>
</dbReference>
<dbReference type="GO" id="GO:0016757">
    <property type="term" value="F:glycosyltransferase activity"/>
    <property type="evidence" value="ECO:0007669"/>
    <property type="project" value="UniProtKB-KW"/>
</dbReference>
<dbReference type="Pfam" id="PF00535">
    <property type="entry name" value="Glycos_transf_2"/>
    <property type="match status" value="1"/>
</dbReference>
<name>A0A1F5ZJT3_9BACT</name>
<feature type="domain" description="Glycosyltransferase 2-like" evidence="5">
    <location>
        <begin position="7"/>
        <end position="175"/>
    </location>
</feature>
<dbReference type="Gene3D" id="3.90.550.10">
    <property type="entry name" value="Spore Coat Polysaccharide Biosynthesis Protein SpsA, Chain A"/>
    <property type="match status" value="1"/>
</dbReference>
<proteinExistence type="inferred from homology"/>
<keyword evidence="4" id="KW-0812">Transmembrane</keyword>
<sequence>MKKIKVTVGIPVFNEQENICFLISDILSQKISDIKLNEILIVSDGSTDGTVARIQQLNNRKVRLISNYKRMGVAVRQNQIFAQSHACDYLILLNGDIRIKDKEFFQKTVGCATENKADLLAIKLMPANPVNFFERILKVSVLIKGKAFEKYKNGDNLFTCCGPARIFSKKLFQKIKFKESPDEDAYSYLFCKYYGFRYKYFKGSSVYYRLPSNLRDHKRQSTRFFNQKHLLESEFGVKYVRQNYVLPYGLFILSGIITFLSYPLETISYFCLVCAIKAESFIFKRQTESTWEIASSTKHMEPTSY</sequence>
<comment type="caution">
    <text evidence="6">The sequence shown here is derived from an EMBL/GenBank/DDBJ whole genome shotgun (WGS) entry which is preliminary data.</text>
</comment>
<gene>
    <name evidence="6" type="ORF">A3D77_04560</name>
</gene>
<accession>A0A1F5ZJT3</accession>
<keyword evidence="4" id="KW-1133">Transmembrane helix</keyword>